<keyword evidence="3 5" id="KW-0808">Transferase</keyword>
<dbReference type="Pfam" id="PF08241">
    <property type="entry name" value="Methyltransf_11"/>
    <property type="match status" value="1"/>
</dbReference>
<protein>
    <submittedName>
        <fullName evidence="5">Class I SAM-dependent methyltransferase</fullName>
        <ecNumber evidence="5">2.1.1.-</ecNumber>
    </submittedName>
</protein>
<reference evidence="6" key="1">
    <citation type="journal article" date="2019" name="Int. J. Syst. Evol. Microbiol.">
        <title>The Global Catalogue of Microorganisms (GCM) 10K type strain sequencing project: providing services to taxonomists for standard genome sequencing and annotation.</title>
        <authorList>
            <consortium name="The Broad Institute Genomics Platform"/>
            <consortium name="The Broad Institute Genome Sequencing Center for Infectious Disease"/>
            <person name="Wu L."/>
            <person name="Ma J."/>
        </authorList>
    </citation>
    <scope>NUCLEOTIDE SEQUENCE [LARGE SCALE GENOMIC DNA]</scope>
    <source>
        <strain evidence="6">TISTR 1858</strain>
    </source>
</reference>
<dbReference type="EC" id="2.1.1.-" evidence="5"/>
<feature type="domain" description="Methyltransferase type 11" evidence="4">
    <location>
        <begin position="41"/>
        <end position="135"/>
    </location>
</feature>
<accession>A0ABW5PZ80</accession>
<dbReference type="EMBL" id="JBHUMX010000014">
    <property type="protein sequence ID" value="MFD2628586.1"/>
    <property type="molecule type" value="Genomic_DNA"/>
</dbReference>
<dbReference type="PANTHER" id="PTHR44942:SF4">
    <property type="entry name" value="METHYLTRANSFERASE TYPE 11 DOMAIN-CONTAINING PROTEIN"/>
    <property type="match status" value="1"/>
</dbReference>
<evidence type="ECO:0000259" key="4">
    <source>
        <dbReference type="Pfam" id="PF08241"/>
    </source>
</evidence>
<evidence type="ECO:0000256" key="2">
    <source>
        <dbReference type="ARBA" id="ARBA00022603"/>
    </source>
</evidence>
<evidence type="ECO:0000256" key="3">
    <source>
        <dbReference type="ARBA" id="ARBA00022679"/>
    </source>
</evidence>
<name>A0ABW5PZ80_9BACI</name>
<dbReference type="GO" id="GO:0008168">
    <property type="term" value="F:methyltransferase activity"/>
    <property type="evidence" value="ECO:0007669"/>
    <property type="project" value="UniProtKB-KW"/>
</dbReference>
<dbReference type="SUPFAM" id="SSF53335">
    <property type="entry name" value="S-adenosyl-L-methionine-dependent methyltransferases"/>
    <property type="match status" value="1"/>
</dbReference>
<comment type="similarity">
    <text evidence="1">Belongs to the methyltransferase superfamily.</text>
</comment>
<sequence>MAIHFHDERNKYSYTTRNADEYWVDTMRDLLSGEFIQQAADIGCGGGIYSKALCELGIPNVLGIDYSISMLEGAKENCRKYPQIKFMQGNATALELESDQLDLILERALIHHFSDLNSCFTEAYRVLKPGGTFVLQDRTLQNVFQGGNEEHIRGWFFACYPHLIDKEVKRRFNSRDVNISLEEAGFEVVKELTILEKRQVYKDKNQLLNDIRKRTGRSILHELSDVELDKLINFISARLPDQKSIIEKDYWTIWKAIKR</sequence>
<gene>
    <name evidence="5" type="ORF">ACFSUN_07270</name>
</gene>
<comment type="caution">
    <text evidence="5">The sequence shown here is derived from an EMBL/GenBank/DDBJ whole genome shotgun (WGS) entry which is preliminary data.</text>
</comment>
<organism evidence="5 6">
    <name type="scientific">Oceanobacillus kapialis</name>
    <dbReference type="NCBI Taxonomy" id="481353"/>
    <lineage>
        <taxon>Bacteria</taxon>
        <taxon>Bacillati</taxon>
        <taxon>Bacillota</taxon>
        <taxon>Bacilli</taxon>
        <taxon>Bacillales</taxon>
        <taxon>Bacillaceae</taxon>
        <taxon>Oceanobacillus</taxon>
    </lineage>
</organism>
<dbReference type="RefSeq" id="WP_379561308.1">
    <property type="nucleotide sequence ID" value="NZ_JBHUMX010000014.1"/>
</dbReference>
<evidence type="ECO:0000256" key="1">
    <source>
        <dbReference type="ARBA" id="ARBA00008361"/>
    </source>
</evidence>
<proteinExistence type="inferred from homology"/>
<evidence type="ECO:0000313" key="6">
    <source>
        <dbReference type="Proteomes" id="UP001597451"/>
    </source>
</evidence>
<dbReference type="InterPro" id="IPR013216">
    <property type="entry name" value="Methyltransf_11"/>
</dbReference>
<dbReference type="GO" id="GO:0032259">
    <property type="term" value="P:methylation"/>
    <property type="evidence" value="ECO:0007669"/>
    <property type="project" value="UniProtKB-KW"/>
</dbReference>
<keyword evidence="6" id="KW-1185">Reference proteome</keyword>
<dbReference type="CDD" id="cd02440">
    <property type="entry name" value="AdoMet_MTases"/>
    <property type="match status" value="1"/>
</dbReference>
<dbReference type="Gene3D" id="3.40.50.150">
    <property type="entry name" value="Vaccinia Virus protein VP39"/>
    <property type="match status" value="1"/>
</dbReference>
<keyword evidence="2 5" id="KW-0489">Methyltransferase</keyword>
<dbReference type="PANTHER" id="PTHR44942">
    <property type="entry name" value="METHYLTRANSF_11 DOMAIN-CONTAINING PROTEIN"/>
    <property type="match status" value="1"/>
</dbReference>
<dbReference type="InterPro" id="IPR051052">
    <property type="entry name" value="Diverse_substrate_MTase"/>
</dbReference>
<dbReference type="InterPro" id="IPR029063">
    <property type="entry name" value="SAM-dependent_MTases_sf"/>
</dbReference>
<dbReference type="Proteomes" id="UP001597451">
    <property type="component" value="Unassembled WGS sequence"/>
</dbReference>
<evidence type="ECO:0000313" key="5">
    <source>
        <dbReference type="EMBL" id="MFD2628586.1"/>
    </source>
</evidence>